<dbReference type="HOGENOM" id="CLU_790273_0_0_1"/>
<sequence>MRTGKTTTGHGCLYNRSRVVLLGVSGFWTYSLPLAPFLPFRSRFFAFLSSFTNSRLTRPNTNTMSTVAGPIHVSSILKTMAMAPPSRDRHHAARQLAGLDPRQFVSNLQLAAANRSPHAISALKADMRELDDIFYKLSRAGYDVSTAQRDFQMLQAFVSQLASPSSASSVPEKHQQQRAHHHRTASVPSSSSPPSHSSMQSRPRSGSVTLDPHASTRGAPNASRSSSSSSSGSGSSRFAPGTSPSSTSSSSSSSSSSSRQANATVLSPVPHRLQKSRRTSAPPAPVSSLKKVHFATHATVYTIAPQSRDYHAVVPPSRPACVPRVSGSFSADNRWVPFRSDQRENVTDTKV</sequence>
<name>A0A0C3AWE9_SERVB</name>
<evidence type="ECO:0000313" key="2">
    <source>
        <dbReference type="EMBL" id="KIM24309.1"/>
    </source>
</evidence>
<reference evidence="3" key="2">
    <citation type="submission" date="2015-01" db="EMBL/GenBank/DDBJ databases">
        <title>Evolutionary Origins and Diversification of the Mycorrhizal Mutualists.</title>
        <authorList>
            <consortium name="DOE Joint Genome Institute"/>
            <consortium name="Mycorrhizal Genomics Consortium"/>
            <person name="Kohler A."/>
            <person name="Kuo A."/>
            <person name="Nagy L.G."/>
            <person name="Floudas D."/>
            <person name="Copeland A."/>
            <person name="Barry K.W."/>
            <person name="Cichocki N."/>
            <person name="Veneault-Fourrey C."/>
            <person name="LaButti K."/>
            <person name="Lindquist E.A."/>
            <person name="Lipzen A."/>
            <person name="Lundell T."/>
            <person name="Morin E."/>
            <person name="Murat C."/>
            <person name="Riley R."/>
            <person name="Ohm R."/>
            <person name="Sun H."/>
            <person name="Tunlid A."/>
            <person name="Henrissat B."/>
            <person name="Grigoriev I.V."/>
            <person name="Hibbett D.S."/>
            <person name="Martin F."/>
        </authorList>
    </citation>
    <scope>NUCLEOTIDE SEQUENCE [LARGE SCALE GENOMIC DNA]</scope>
    <source>
        <strain evidence="3">MAFF 305830</strain>
    </source>
</reference>
<dbReference type="AlphaFoldDB" id="A0A0C3AWE9"/>
<protein>
    <submittedName>
        <fullName evidence="2">Uncharacterized protein</fullName>
    </submittedName>
</protein>
<evidence type="ECO:0000256" key="1">
    <source>
        <dbReference type="SAM" id="MobiDB-lite"/>
    </source>
</evidence>
<gene>
    <name evidence="2" type="ORF">M408DRAFT_234439</name>
</gene>
<feature type="compositionally biased region" description="Low complexity" evidence="1">
    <location>
        <begin position="186"/>
        <end position="207"/>
    </location>
</feature>
<proteinExistence type="predicted"/>
<dbReference type="Proteomes" id="UP000054097">
    <property type="component" value="Unassembled WGS sequence"/>
</dbReference>
<feature type="region of interest" description="Disordered" evidence="1">
    <location>
        <begin position="165"/>
        <end position="288"/>
    </location>
</feature>
<reference evidence="2 3" key="1">
    <citation type="submission" date="2014-04" db="EMBL/GenBank/DDBJ databases">
        <authorList>
            <consortium name="DOE Joint Genome Institute"/>
            <person name="Kuo A."/>
            <person name="Zuccaro A."/>
            <person name="Kohler A."/>
            <person name="Nagy L.G."/>
            <person name="Floudas D."/>
            <person name="Copeland A."/>
            <person name="Barry K.W."/>
            <person name="Cichocki N."/>
            <person name="Veneault-Fourrey C."/>
            <person name="LaButti K."/>
            <person name="Lindquist E.A."/>
            <person name="Lipzen A."/>
            <person name="Lundell T."/>
            <person name="Morin E."/>
            <person name="Murat C."/>
            <person name="Sun H."/>
            <person name="Tunlid A."/>
            <person name="Henrissat B."/>
            <person name="Grigoriev I.V."/>
            <person name="Hibbett D.S."/>
            <person name="Martin F."/>
            <person name="Nordberg H.P."/>
            <person name="Cantor M.N."/>
            <person name="Hua S.X."/>
        </authorList>
    </citation>
    <scope>NUCLEOTIDE SEQUENCE [LARGE SCALE GENOMIC DNA]</scope>
    <source>
        <strain evidence="2 3">MAFF 305830</strain>
    </source>
</reference>
<organism evidence="2 3">
    <name type="scientific">Serendipita vermifera MAFF 305830</name>
    <dbReference type="NCBI Taxonomy" id="933852"/>
    <lineage>
        <taxon>Eukaryota</taxon>
        <taxon>Fungi</taxon>
        <taxon>Dikarya</taxon>
        <taxon>Basidiomycota</taxon>
        <taxon>Agaricomycotina</taxon>
        <taxon>Agaricomycetes</taxon>
        <taxon>Sebacinales</taxon>
        <taxon>Serendipitaceae</taxon>
        <taxon>Serendipita</taxon>
    </lineage>
</organism>
<accession>A0A0C3AWE9</accession>
<dbReference type="EMBL" id="KN824325">
    <property type="protein sequence ID" value="KIM24309.1"/>
    <property type="molecule type" value="Genomic_DNA"/>
</dbReference>
<keyword evidence="3" id="KW-1185">Reference proteome</keyword>
<evidence type="ECO:0000313" key="3">
    <source>
        <dbReference type="Proteomes" id="UP000054097"/>
    </source>
</evidence>
<dbReference type="OrthoDB" id="3198236at2759"/>
<feature type="compositionally biased region" description="Low complexity" evidence="1">
    <location>
        <begin position="223"/>
        <end position="258"/>
    </location>
</feature>